<dbReference type="Proteomes" id="UP000821865">
    <property type="component" value="Chromosome 7"/>
</dbReference>
<sequence>MLRFLYDRYVARPGMFDAPRALVTTTRPDNGTVTSEVPKVSWAAHVPRKPIWCFFDSKDFTYTVSSLPLELCTAIVFCCLDLSPGGDSVAVLASDEERYRAIAEHRRAYPWVRLFVGVGGPRAMEEGFRHLSSPKVTNMTVVRLCRSLHKFSERMGGEGVLFHPPASTDGAYHQFIVEPWFEWLKRKPLSVATKSLLSLSLAPLRYPMPSAQAGRNCFRKESAIKPQRVPFAQVCLRVPDMAAEEPLPRTACHVYHDLHDCYVTFSSKALSAIAEVVNRHFHNGLAVVDLNFDDYLGVCGERHRLFNALYNIVDAS</sequence>
<protein>
    <submittedName>
        <fullName evidence="1">Uncharacterized protein</fullName>
    </submittedName>
</protein>
<evidence type="ECO:0000313" key="2">
    <source>
        <dbReference type="Proteomes" id="UP000821865"/>
    </source>
</evidence>
<name>A0ACB8CIH5_DERSI</name>
<dbReference type="EMBL" id="CM023476">
    <property type="protein sequence ID" value="KAH7942471.1"/>
    <property type="molecule type" value="Genomic_DNA"/>
</dbReference>
<evidence type="ECO:0000313" key="1">
    <source>
        <dbReference type="EMBL" id="KAH7942471.1"/>
    </source>
</evidence>
<organism evidence="1 2">
    <name type="scientific">Dermacentor silvarum</name>
    <name type="common">Tick</name>
    <dbReference type="NCBI Taxonomy" id="543639"/>
    <lineage>
        <taxon>Eukaryota</taxon>
        <taxon>Metazoa</taxon>
        <taxon>Ecdysozoa</taxon>
        <taxon>Arthropoda</taxon>
        <taxon>Chelicerata</taxon>
        <taxon>Arachnida</taxon>
        <taxon>Acari</taxon>
        <taxon>Parasitiformes</taxon>
        <taxon>Ixodida</taxon>
        <taxon>Ixodoidea</taxon>
        <taxon>Ixodidae</taxon>
        <taxon>Rhipicephalinae</taxon>
        <taxon>Dermacentor</taxon>
    </lineage>
</organism>
<proteinExistence type="predicted"/>
<comment type="caution">
    <text evidence="1">The sequence shown here is derived from an EMBL/GenBank/DDBJ whole genome shotgun (WGS) entry which is preliminary data.</text>
</comment>
<reference evidence="1" key="1">
    <citation type="submission" date="2020-05" db="EMBL/GenBank/DDBJ databases">
        <title>Large-scale comparative analyses of tick genomes elucidate their genetic diversity and vector capacities.</title>
        <authorList>
            <person name="Jia N."/>
            <person name="Wang J."/>
            <person name="Shi W."/>
            <person name="Du L."/>
            <person name="Sun Y."/>
            <person name="Zhan W."/>
            <person name="Jiang J."/>
            <person name="Wang Q."/>
            <person name="Zhang B."/>
            <person name="Ji P."/>
            <person name="Sakyi L.B."/>
            <person name="Cui X."/>
            <person name="Yuan T."/>
            <person name="Jiang B."/>
            <person name="Yang W."/>
            <person name="Lam T.T.-Y."/>
            <person name="Chang Q."/>
            <person name="Ding S."/>
            <person name="Wang X."/>
            <person name="Zhu J."/>
            <person name="Ruan X."/>
            <person name="Zhao L."/>
            <person name="Wei J."/>
            <person name="Que T."/>
            <person name="Du C."/>
            <person name="Cheng J."/>
            <person name="Dai P."/>
            <person name="Han X."/>
            <person name="Huang E."/>
            <person name="Gao Y."/>
            <person name="Liu J."/>
            <person name="Shao H."/>
            <person name="Ye R."/>
            <person name="Li L."/>
            <person name="Wei W."/>
            <person name="Wang X."/>
            <person name="Wang C."/>
            <person name="Yang T."/>
            <person name="Huo Q."/>
            <person name="Li W."/>
            <person name="Guo W."/>
            <person name="Chen H."/>
            <person name="Zhou L."/>
            <person name="Ni X."/>
            <person name="Tian J."/>
            <person name="Zhou Y."/>
            <person name="Sheng Y."/>
            <person name="Liu T."/>
            <person name="Pan Y."/>
            <person name="Xia L."/>
            <person name="Li J."/>
            <person name="Zhao F."/>
            <person name="Cao W."/>
        </authorList>
    </citation>
    <scope>NUCLEOTIDE SEQUENCE</scope>
    <source>
        <strain evidence="1">Dsil-2018</strain>
    </source>
</reference>
<gene>
    <name evidence="1" type="ORF">HPB49_024512</name>
</gene>
<accession>A0ACB8CIH5</accession>
<keyword evidence="2" id="KW-1185">Reference proteome</keyword>